<dbReference type="AlphaFoldDB" id="A0A5C3LLQ3"/>
<organism evidence="2 3">
    <name type="scientific">Crucibulum laeve</name>
    <dbReference type="NCBI Taxonomy" id="68775"/>
    <lineage>
        <taxon>Eukaryota</taxon>
        <taxon>Fungi</taxon>
        <taxon>Dikarya</taxon>
        <taxon>Basidiomycota</taxon>
        <taxon>Agaricomycotina</taxon>
        <taxon>Agaricomycetes</taxon>
        <taxon>Agaricomycetidae</taxon>
        <taxon>Agaricales</taxon>
        <taxon>Agaricineae</taxon>
        <taxon>Nidulariaceae</taxon>
        <taxon>Crucibulum</taxon>
    </lineage>
</organism>
<protein>
    <submittedName>
        <fullName evidence="2">Uncharacterized protein</fullName>
    </submittedName>
</protein>
<feature type="compositionally biased region" description="Acidic residues" evidence="1">
    <location>
        <begin position="132"/>
        <end position="143"/>
    </location>
</feature>
<feature type="region of interest" description="Disordered" evidence="1">
    <location>
        <begin position="132"/>
        <end position="151"/>
    </location>
</feature>
<evidence type="ECO:0000256" key="1">
    <source>
        <dbReference type="SAM" id="MobiDB-lite"/>
    </source>
</evidence>
<name>A0A5C3LLQ3_9AGAR</name>
<gene>
    <name evidence="2" type="ORF">BDQ12DRAFT_670148</name>
</gene>
<sequence length="161" mass="17623">MPIVRLMNIPSQASLDSELTLPVAPQKKTKAPKSPSYLHPPTLQCDTKLVIKGNEAHMFSEVAETAVITNLNAKNVGGSRRIYRGLTPADFQAIANNPQSAPKNNVSKLYEKVSGKIDGGDVENIAGDDEEYWGAEPPFEDEASTGNAEGQPRLSWWRGWF</sequence>
<accession>A0A5C3LLQ3</accession>
<dbReference type="EMBL" id="ML213645">
    <property type="protein sequence ID" value="TFK33622.1"/>
    <property type="molecule type" value="Genomic_DNA"/>
</dbReference>
<proteinExistence type="predicted"/>
<evidence type="ECO:0000313" key="2">
    <source>
        <dbReference type="EMBL" id="TFK33622.1"/>
    </source>
</evidence>
<evidence type="ECO:0000313" key="3">
    <source>
        <dbReference type="Proteomes" id="UP000308652"/>
    </source>
</evidence>
<dbReference type="Proteomes" id="UP000308652">
    <property type="component" value="Unassembled WGS sequence"/>
</dbReference>
<keyword evidence="3" id="KW-1185">Reference proteome</keyword>
<reference evidence="2 3" key="1">
    <citation type="journal article" date="2019" name="Nat. Ecol. Evol.">
        <title>Megaphylogeny resolves global patterns of mushroom evolution.</title>
        <authorList>
            <person name="Varga T."/>
            <person name="Krizsan K."/>
            <person name="Foldi C."/>
            <person name="Dima B."/>
            <person name="Sanchez-Garcia M."/>
            <person name="Sanchez-Ramirez S."/>
            <person name="Szollosi G.J."/>
            <person name="Szarkandi J.G."/>
            <person name="Papp V."/>
            <person name="Albert L."/>
            <person name="Andreopoulos W."/>
            <person name="Angelini C."/>
            <person name="Antonin V."/>
            <person name="Barry K.W."/>
            <person name="Bougher N.L."/>
            <person name="Buchanan P."/>
            <person name="Buyck B."/>
            <person name="Bense V."/>
            <person name="Catcheside P."/>
            <person name="Chovatia M."/>
            <person name="Cooper J."/>
            <person name="Damon W."/>
            <person name="Desjardin D."/>
            <person name="Finy P."/>
            <person name="Geml J."/>
            <person name="Haridas S."/>
            <person name="Hughes K."/>
            <person name="Justo A."/>
            <person name="Karasinski D."/>
            <person name="Kautmanova I."/>
            <person name="Kiss B."/>
            <person name="Kocsube S."/>
            <person name="Kotiranta H."/>
            <person name="LaButti K.M."/>
            <person name="Lechner B.E."/>
            <person name="Liimatainen K."/>
            <person name="Lipzen A."/>
            <person name="Lukacs Z."/>
            <person name="Mihaltcheva S."/>
            <person name="Morgado L.N."/>
            <person name="Niskanen T."/>
            <person name="Noordeloos M.E."/>
            <person name="Ohm R.A."/>
            <person name="Ortiz-Santana B."/>
            <person name="Ovrebo C."/>
            <person name="Racz N."/>
            <person name="Riley R."/>
            <person name="Savchenko A."/>
            <person name="Shiryaev A."/>
            <person name="Soop K."/>
            <person name="Spirin V."/>
            <person name="Szebenyi C."/>
            <person name="Tomsovsky M."/>
            <person name="Tulloss R.E."/>
            <person name="Uehling J."/>
            <person name="Grigoriev I.V."/>
            <person name="Vagvolgyi C."/>
            <person name="Papp T."/>
            <person name="Martin F.M."/>
            <person name="Miettinen O."/>
            <person name="Hibbett D.S."/>
            <person name="Nagy L.G."/>
        </authorList>
    </citation>
    <scope>NUCLEOTIDE SEQUENCE [LARGE SCALE GENOMIC DNA]</scope>
    <source>
        <strain evidence="2 3">CBS 166.37</strain>
    </source>
</reference>